<evidence type="ECO:0000256" key="2">
    <source>
        <dbReference type="ARBA" id="ARBA00022679"/>
    </source>
</evidence>
<evidence type="ECO:0000256" key="1">
    <source>
        <dbReference type="ARBA" id="ARBA00022603"/>
    </source>
</evidence>
<dbReference type="SUPFAM" id="SSF53335">
    <property type="entry name" value="S-adenosyl-L-methionine-dependent methyltransferases"/>
    <property type="match status" value="1"/>
</dbReference>
<dbReference type="Gene3D" id="1.10.10.10">
    <property type="entry name" value="Winged helix-like DNA-binding domain superfamily/Winged helix DNA-binding domain"/>
    <property type="match status" value="1"/>
</dbReference>
<evidence type="ECO:0000313" key="8">
    <source>
        <dbReference type="Proteomes" id="UP000182719"/>
    </source>
</evidence>
<accession>A0A1H7YR77</accession>
<dbReference type="Proteomes" id="UP000182719">
    <property type="component" value="Unassembled WGS sequence"/>
</dbReference>
<feature type="domain" description="O-methyltransferase C-terminal" evidence="5">
    <location>
        <begin position="175"/>
        <end position="286"/>
    </location>
</feature>
<dbReference type="EMBL" id="FOAP01000017">
    <property type="protein sequence ID" value="SEM48590.1"/>
    <property type="molecule type" value="Genomic_DNA"/>
</dbReference>
<dbReference type="GO" id="GO:0046983">
    <property type="term" value="F:protein dimerization activity"/>
    <property type="evidence" value="ECO:0007669"/>
    <property type="project" value="InterPro"/>
</dbReference>
<dbReference type="AlphaFoldDB" id="A0A1H7YR77"/>
<keyword evidence="2 7" id="KW-0808">Transferase</keyword>
<keyword evidence="3" id="KW-0949">S-adenosyl-L-methionine</keyword>
<dbReference type="SUPFAM" id="SSF46785">
    <property type="entry name" value="Winged helix' DNA-binding domain"/>
    <property type="match status" value="1"/>
</dbReference>
<dbReference type="OrthoDB" id="582216at2"/>
<evidence type="ECO:0000256" key="4">
    <source>
        <dbReference type="PIRSR" id="PIRSR005739-1"/>
    </source>
</evidence>
<reference evidence="8" key="1">
    <citation type="submission" date="2016-10" db="EMBL/GenBank/DDBJ databases">
        <authorList>
            <person name="Varghese N."/>
            <person name="Submissions S."/>
        </authorList>
    </citation>
    <scope>NUCLEOTIDE SEQUENCE [LARGE SCALE GENOMIC DNA]</scope>
    <source>
        <strain evidence="8">DSM 17044</strain>
    </source>
</reference>
<dbReference type="InterPro" id="IPR012967">
    <property type="entry name" value="COMT_dimerisation"/>
</dbReference>
<name>A0A1H7YR77_STIAU</name>
<keyword evidence="8" id="KW-1185">Reference proteome</keyword>
<dbReference type="InterPro" id="IPR036390">
    <property type="entry name" value="WH_DNA-bd_sf"/>
</dbReference>
<evidence type="ECO:0000313" key="7">
    <source>
        <dbReference type="EMBL" id="SEM48590.1"/>
    </source>
</evidence>
<protein>
    <submittedName>
        <fullName evidence="7">O-methyltransferase</fullName>
    </submittedName>
</protein>
<dbReference type="Gene3D" id="3.40.50.150">
    <property type="entry name" value="Vaccinia Virus protein VP39"/>
    <property type="match status" value="1"/>
</dbReference>
<dbReference type="InterPro" id="IPR001077">
    <property type="entry name" value="COMT_C"/>
</dbReference>
<dbReference type="InterPro" id="IPR029063">
    <property type="entry name" value="SAM-dependent_MTases_sf"/>
</dbReference>
<dbReference type="PANTHER" id="PTHR43712:SF2">
    <property type="entry name" value="O-METHYLTRANSFERASE CICE"/>
    <property type="match status" value="1"/>
</dbReference>
<dbReference type="InterPro" id="IPR016461">
    <property type="entry name" value="COMT-like"/>
</dbReference>
<feature type="domain" description="O-methyltransferase dimerisation" evidence="6">
    <location>
        <begin position="15"/>
        <end position="89"/>
    </location>
</feature>
<dbReference type="RefSeq" id="WP_075009459.1">
    <property type="nucleotide sequence ID" value="NZ_FOAP01000017.1"/>
</dbReference>
<dbReference type="PANTHER" id="PTHR43712">
    <property type="entry name" value="PUTATIVE (AFU_ORTHOLOGUE AFUA_4G14580)-RELATED"/>
    <property type="match status" value="1"/>
</dbReference>
<dbReference type="PROSITE" id="PS51683">
    <property type="entry name" value="SAM_OMT_II"/>
    <property type="match status" value="1"/>
</dbReference>
<evidence type="ECO:0000259" key="5">
    <source>
        <dbReference type="Pfam" id="PF00891"/>
    </source>
</evidence>
<feature type="active site" description="Proton acceptor" evidence="4">
    <location>
        <position position="251"/>
    </location>
</feature>
<dbReference type="GO" id="GO:0008171">
    <property type="term" value="F:O-methyltransferase activity"/>
    <property type="evidence" value="ECO:0007669"/>
    <property type="project" value="InterPro"/>
</dbReference>
<dbReference type="InterPro" id="IPR036388">
    <property type="entry name" value="WH-like_DNA-bd_sf"/>
</dbReference>
<dbReference type="CDD" id="cd02440">
    <property type="entry name" value="AdoMet_MTases"/>
    <property type="match status" value="1"/>
</dbReference>
<dbReference type="Pfam" id="PF00891">
    <property type="entry name" value="Methyltransf_2"/>
    <property type="match status" value="1"/>
</dbReference>
<dbReference type="GO" id="GO:0032259">
    <property type="term" value="P:methylation"/>
    <property type="evidence" value="ECO:0007669"/>
    <property type="project" value="UniProtKB-KW"/>
</dbReference>
<evidence type="ECO:0000259" key="6">
    <source>
        <dbReference type="Pfam" id="PF08100"/>
    </source>
</evidence>
<evidence type="ECO:0000256" key="3">
    <source>
        <dbReference type="ARBA" id="ARBA00022691"/>
    </source>
</evidence>
<gene>
    <name evidence="7" type="ORF">SAMN05444354_117124</name>
</gene>
<proteinExistence type="predicted"/>
<keyword evidence="1 7" id="KW-0489">Methyltransferase</keyword>
<sequence length="340" mass="37347">MSPPAASPRALLHLLFNGARALDVVQTAHQLGLLEALERGPVTLGALCEQQGFVPGRLYKFLDCLESLGLVQREQTTDALVEARYTAAPGLSAAAEAVVGPRSLERDREKYDWRALHGHLPEVLRGERSMPRESFDWPPSTPEQVAGFEASMAAGLGPILEVFRTHGTKLWRPGQRLLEVGGGDGTLAARLVEEHPGLTVDVYNLPSTEGLVARTREKHALGGRLGFVGGDFLREPLPGGYDALSFVRVLHDWPAETARQLMTAAYAALPSGGRILVCEEFRTQERLAAQFFWTYFLMGVDSCVSRLREVEFYLKAFTDLGFQRPEVLPGPFEIITATKP</sequence>
<organism evidence="7 8">
    <name type="scientific">Stigmatella aurantiaca</name>
    <dbReference type="NCBI Taxonomy" id="41"/>
    <lineage>
        <taxon>Bacteria</taxon>
        <taxon>Pseudomonadati</taxon>
        <taxon>Myxococcota</taxon>
        <taxon>Myxococcia</taxon>
        <taxon>Myxococcales</taxon>
        <taxon>Cystobacterineae</taxon>
        <taxon>Archangiaceae</taxon>
        <taxon>Stigmatella</taxon>
    </lineage>
</organism>
<dbReference type="Pfam" id="PF08100">
    <property type="entry name" value="Dimerisation"/>
    <property type="match status" value="1"/>
</dbReference>